<evidence type="ECO:0000313" key="3">
    <source>
        <dbReference type="Proteomes" id="UP001281410"/>
    </source>
</evidence>
<dbReference type="EMBL" id="JANJYJ010000005">
    <property type="protein sequence ID" value="KAK3211520.1"/>
    <property type="molecule type" value="Genomic_DNA"/>
</dbReference>
<name>A0AAE0E5S6_9ROSI</name>
<gene>
    <name evidence="2" type="ORF">Dsin_016226</name>
</gene>
<keyword evidence="3" id="KW-1185">Reference proteome</keyword>
<dbReference type="AlphaFoldDB" id="A0AAE0E5S6"/>
<accession>A0AAE0E5S6</accession>
<protein>
    <submittedName>
        <fullName evidence="2">Uncharacterized protein</fullName>
    </submittedName>
</protein>
<dbReference type="Proteomes" id="UP001281410">
    <property type="component" value="Unassembled WGS sequence"/>
</dbReference>
<evidence type="ECO:0000256" key="1">
    <source>
        <dbReference type="SAM" id="MobiDB-lite"/>
    </source>
</evidence>
<organism evidence="2 3">
    <name type="scientific">Dipteronia sinensis</name>
    <dbReference type="NCBI Taxonomy" id="43782"/>
    <lineage>
        <taxon>Eukaryota</taxon>
        <taxon>Viridiplantae</taxon>
        <taxon>Streptophyta</taxon>
        <taxon>Embryophyta</taxon>
        <taxon>Tracheophyta</taxon>
        <taxon>Spermatophyta</taxon>
        <taxon>Magnoliopsida</taxon>
        <taxon>eudicotyledons</taxon>
        <taxon>Gunneridae</taxon>
        <taxon>Pentapetalae</taxon>
        <taxon>rosids</taxon>
        <taxon>malvids</taxon>
        <taxon>Sapindales</taxon>
        <taxon>Sapindaceae</taxon>
        <taxon>Hippocastanoideae</taxon>
        <taxon>Acereae</taxon>
        <taxon>Dipteronia</taxon>
    </lineage>
</organism>
<reference evidence="2" key="1">
    <citation type="journal article" date="2023" name="Plant J.">
        <title>Genome sequences and population genomics provide insights into the demographic history, inbreeding, and mutation load of two 'living fossil' tree species of Dipteronia.</title>
        <authorList>
            <person name="Feng Y."/>
            <person name="Comes H.P."/>
            <person name="Chen J."/>
            <person name="Zhu S."/>
            <person name="Lu R."/>
            <person name="Zhang X."/>
            <person name="Li P."/>
            <person name="Qiu J."/>
            <person name="Olsen K.M."/>
            <person name="Qiu Y."/>
        </authorList>
    </citation>
    <scope>NUCLEOTIDE SEQUENCE</scope>
    <source>
        <strain evidence="2">NBL</strain>
    </source>
</reference>
<sequence>METHQASGIVDSPPSSPVRIPIKSDLDAGVGVPTRGVRVPTGSNMISIGVSGSPAPPLSTSARSLEAFTARLGRSKEELAKAAQGMEVLNQSLTDTQKEADEAKVDRERMQYALDMEKLRSLCRKEERDIANERIVEMEKEVQSLRGCWNQWSGWRGRLKFYLFSSNK</sequence>
<comment type="caution">
    <text evidence="2">The sequence shown here is derived from an EMBL/GenBank/DDBJ whole genome shotgun (WGS) entry which is preliminary data.</text>
</comment>
<proteinExistence type="predicted"/>
<evidence type="ECO:0000313" key="2">
    <source>
        <dbReference type="EMBL" id="KAK3211520.1"/>
    </source>
</evidence>
<feature type="region of interest" description="Disordered" evidence="1">
    <location>
        <begin position="1"/>
        <end position="23"/>
    </location>
</feature>